<keyword evidence="5" id="KW-0325">Glycoprotein</keyword>
<protein>
    <submittedName>
        <fullName evidence="7">Uncharacterized protein</fullName>
    </submittedName>
</protein>
<reference evidence="7 8" key="1">
    <citation type="submission" date="2018-08" db="EMBL/GenBank/DDBJ databases">
        <title>Aphanomyces genome sequencing and annotation.</title>
        <authorList>
            <person name="Minardi D."/>
            <person name="Oidtmann B."/>
            <person name="Van Der Giezen M."/>
            <person name="Studholme D.J."/>
        </authorList>
    </citation>
    <scope>NUCLEOTIDE SEQUENCE [LARGE SCALE GENOMIC DNA]</scope>
    <source>
        <strain evidence="7 8">NJM0002</strain>
    </source>
</reference>
<keyword evidence="3 6" id="KW-0732">Signal</keyword>
<dbReference type="GO" id="GO:0005764">
    <property type="term" value="C:lysosome"/>
    <property type="evidence" value="ECO:0007669"/>
    <property type="project" value="TreeGrafter"/>
</dbReference>
<dbReference type="SUPFAM" id="SSF53474">
    <property type="entry name" value="alpha/beta-Hydrolases"/>
    <property type="match status" value="1"/>
</dbReference>
<name>A0A418B9G3_9STRA</name>
<evidence type="ECO:0000256" key="4">
    <source>
        <dbReference type="ARBA" id="ARBA00022801"/>
    </source>
</evidence>
<dbReference type="PANTHER" id="PTHR11010">
    <property type="entry name" value="PROTEASE S28 PRO-X CARBOXYPEPTIDASE-RELATED"/>
    <property type="match status" value="1"/>
</dbReference>
<evidence type="ECO:0000256" key="3">
    <source>
        <dbReference type="ARBA" id="ARBA00022729"/>
    </source>
</evidence>
<gene>
    <name evidence="7" type="ORF">DYB32_000637</name>
</gene>
<feature type="chain" id="PRO_5019520897" evidence="6">
    <location>
        <begin position="18"/>
        <end position="504"/>
    </location>
</feature>
<dbReference type="AlphaFoldDB" id="A0A418B9G3"/>
<feature type="signal peptide" evidence="6">
    <location>
        <begin position="1"/>
        <end position="17"/>
    </location>
</feature>
<keyword evidence="2" id="KW-0645">Protease</keyword>
<dbReference type="PANTHER" id="PTHR11010:SF11">
    <property type="entry name" value="THYMUS-SPECIFIC SERINE PROTEASE"/>
    <property type="match status" value="1"/>
</dbReference>
<proteinExistence type="inferred from homology"/>
<dbReference type="Proteomes" id="UP000285060">
    <property type="component" value="Unassembled WGS sequence"/>
</dbReference>
<evidence type="ECO:0000256" key="1">
    <source>
        <dbReference type="ARBA" id="ARBA00011079"/>
    </source>
</evidence>
<dbReference type="InterPro" id="IPR029058">
    <property type="entry name" value="AB_hydrolase_fold"/>
</dbReference>
<sequence length="504" mass="56006">MRWAATILVLALTSVTGREFSQRHRLDDFRGHQHHIQYYPEVAAGTGIASSVTEHNYTKAVVDHFAPVSATKYWNQRYFINDEFWAGERFPVFLYIGGEGPLTATALSKRNYIHELAQQHRALLVGVEHRFYGTSYPTPNMTTDNLRYLSSQQALFDLARIHAYLTDVYGLQRSAWVAFGGSYPGALAAWFKLKYPHLVRGSVASSAPLVAKENFEEYMEVVGSGLRYFGGGDCYRAVENAIISFHALVTDSSDASKATLERRFKPCTPRRNEFDDSVLESSVMSLFQDVAQYNDEKGGLTLTDVCRIFTNQTADSLTQLETFVGLQNPKSCLDSSFQGSANGTVEVLRDVRFNGHTSARQWFYQTCNEFGYFQTTTSARSPFVALKTQTLQNVGLEVCKRVFGIETSPDIARTNNYYGALDIDVDNVVFPSGTIDPWHVLAVDNTTKLATTSSRAIFIQGTAHCADMLARNATKDSGHLVWARQQIAAAVASFVGGTPVLANE</sequence>
<dbReference type="GO" id="GO:0006508">
    <property type="term" value="P:proteolysis"/>
    <property type="evidence" value="ECO:0007669"/>
    <property type="project" value="UniProtKB-KW"/>
</dbReference>
<dbReference type="InterPro" id="IPR042269">
    <property type="entry name" value="Ser_carbopepase_S28_SKS"/>
</dbReference>
<dbReference type="VEuPathDB" id="FungiDB:H310_10551"/>
<evidence type="ECO:0000256" key="2">
    <source>
        <dbReference type="ARBA" id="ARBA00022670"/>
    </source>
</evidence>
<dbReference type="Gene3D" id="1.20.120.980">
    <property type="entry name" value="Serine carboxypeptidase S28, SKS domain"/>
    <property type="match status" value="1"/>
</dbReference>
<dbReference type="GO" id="GO:0008239">
    <property type="term" value="F:dipeptidyl-peptidase activity"/>
    <property type="evidence" value="ECO:0007669"/>
    <property type="project" value="TreeGrafter"/>
</dbReference>
<dbReference type="GO" id="GO:0005768">
    <property type="term" value="C:endosome"/>
    <property type="evidence" value="ECO:0007669"/>
    <property type="project" value="TreeGrafter"/>
</dbReference>
<dbReference type="Pfam" id="PF05577">
    <property type="entry name" value="Peptidase_S28"/>
    <property type="match status" value="1"/>
</dbReference>
<comment type="similarity">
    <text evidence="1">Belongs to the peptidase S28 family.</text>
</comment>
<comment type="caution">
    <text evidence="7">The sequence shown here is derived from an EMBL/GenBank/DDBJ whole genome shotgun (WGS) entry which is preliminary data.</text>
</comment>
<dbReference type="EMBL" id="QUSY01000017">
    <property type="protein sequence ID" value="RHY34841.1"/>
    <property type="molecule type" value="Genomic_DNA"/>
</dbReference>
<dbReference type="Gene3D" id="3.40.50.1820">
    <property type="entry name" value="alpha/beta hydrolase"/>
    <property type="match status" value="1"/>
</dbReference>
<evidence type="ECO:0000256" key="6">
    <source>
        <dbReference type="SAM" id="SignalP"/>
    </source>
</evidence>
<evidence type="ECO:0000256" key="5">
    <source>
        <dbReference type="ARBA" id="ARBA00023180"/>
    </source>
</evidence>
<keyword evidence="8" id="KW-1185">Reference proteome</keyword>
<keyword evidence="4" id="KW-0378">Hydrolase</keyword>
<dbReference type="InterPro" id="IPR008758">
    <property type="entry name" value="Peptidase_S28"/>
</dbReference>
<accession>A0A418B9G3</accession>
<dbReference type="GO" id="GO:0070008">
    <property type="term" value="F:serine-type exopeptidase activity"/>
    <property type="evidence" value="ECO:0007669"/>
    <property type="project" value="InterPro"/>
</dbReference>
<evidence type="ECO:0000313" key="8">
    <source>
        <dbReference type="Proteomes" id="UP000285060"/>
    </source>
</evidence>
<evidence type="ECO:0000313" key="7">
    <source>
        <dbReference type="EMBL" id="RHY34841.1"/>
    </source>
</evidence>
<organism evidence="7 8">
    <name type="scientific">Aphanomyces invadans</name>
    <dbReference type="NCBI Taxonomy" id="157072"/>
    <lineage>
        <taxon>Eukaryota</taxon>
        <taxon>Sar</taxon>
        <taxon>Stramenopiles</taxon>
        <taxon>Oomycota</taxon>
        <taxon>Saprolegniomycetes</taxon>
        <taxon>Saprolegniales</taxon>
        <taxon>Verrucalvaceae</taxon>
        <taxon>Aphanomyces</taxon>
    </lineage>
</organism>